<comment type="caution">
    <text evidence="1">The sequence shown here is derived from an EMBL/GenBank/DDBJ whole genome shotgun (WGS) entry which is preliminary data.</text>
</comment>
<sequence>MNGGEDFLVVRILNEPLSIRIYEKPEVITQDVFNQCVEDEFPSFQRSCVAGKLNAANHLIIGFKDDFKDESVKPNFIYGVEQ</sequence>
<evidence type="ECO:0000313" key="2">
    <source>
        <dbReference type="Proteomes" id="UP000005939"/>
    </source>
</evidence>
<evidence type="ECO:0000313" key="1">
    <source>
        <dbReference type="EMBL" id="EHD12938.1"/>
    </source>
</evidence>
<accession>G6F3E0</accession>
<reference evidence="1 2" key="1">
    <citation type="submission" date="2011-10" db="EMBL/GenBank/DDBJ databases">
        <title>Genome Sequence of Commensalibacter intestini A911, isolated from Drosophila gut.</title>
        <authorList>
            <person name="Lee W.-J."/>
            <person name="Kim E.-K."/>
        </authorList>
    </citation>
    <scope>NUCLEOTIDE SEQUENCE [LARGE SCALE GENOMIC DNA]</scope>
    <source>
        <strain evidence="1 2">A911</strain>
    </source>
</reference>
<protein>
    <submittedName>
        <fullName evidence="1">Uncharacterized protein</fullName>
    </submittedName>
</protein>
<dbReference type="EMBL" id="AGFR01000015">
    <property type="protein sequence ID" value="EHD12938.1"/>
    <property type="molecule type" value="Genomic_DNA"/>
</dbReference>
<name>G6F3E0_9PROT</name>
<proteinExistence type="predicted"/>
<dbReference type="AlphaFoldDB" id="G6F3E0"/>
<organism evidence="1 2">
    <name type="scientific">Commensalibacter intestini A911</name>
    <dbReference type="NCBI Taxonomy" id="1088868"/>
    <lineage>
        <taxon>Bacteria</taxon>
        <taxon>Pseudomonadati</taxon>
        <taxon>Pseudomonadota</taxon>
        <taxon>Alphaproteobacteria</taxon>
        <taxon>Acetobacterales</taxon>
        <taxon>Acetobacteraceae</taxon>
    </lineage>
</organism>
<dbReference type="Proteomes" id="UP000005939">
    <property type="component" value="Unassembled WGS sequence"/>
</dbReference>
<gene>
    <name evidence="1" type="ORF">CIN_21360</name>
</gene>